<sequence>MQYFQAVQIGKQRANKAQMVLFDISGFAMLTLTTKRLMENLFRLEKNHLLPRLKLVMVLS</sequence>
<proteinExistence type="predicted"/>
<accession>A0A075I0Q9</accession>
<reference evidence="1" key="1">
    <citation type="journal article" date="2014" name="Genome Biol. Evol.">
        <title>Pangenome evidence for extensive interdomain horizontal transfer affecting lineage core and shell genes in uncultured planktonic thaumarchaeota and euryarchaeota.</title>
        <authorList>
            <person name="Deschamps P."/>
            <person name="Zivanovic Y."/>
            <person name="Moreira D."/>
            <person name="Rodriguez-Valera F."/>
            <person name="Lopez-Garcia P."/>
        </authorList>
    </citation>
    <scope>NUCLEOTIDE SEQUENCE</scope>
</reference>
<dbReference type="AlphaFoldDB" id="A0A075I0Q9"/>
<name>A0A075I0Q9_9ARCH</name>
<evidence type="ECO:0000313" key="1">
    <source>
        <dbReference type="EMBL" id="AIF22201.1"/>
    </source>
</evidence>
<organism evidence="1">
    <name type="scientific">uncultured marine thaumarchaeote SAT1000_08_G06</name>
    <dbReference type="NCBI Taxonomy" id="1456365"/>
    <lineage>
        <taxon>Archaea</taxon>
        <taxon>Nitrososphaerota</taxon>
        <taxon>environmental samples</taxon>
    </lineage>
</organism>
<dbReference type="EMBL" id="KF901206">
    <property type="protein sequence ID" value="AIF22201.1"/>
    <property type="molecule type" value="Genomic_DNA"/>
</dbReference>
<protein>
    <submittedName>
        <fullName evidence="1">Uncharacterized protein</fullName>
    </submittedName>
</protein>